<dbReference type="EMBL" id="HF951689">
    <property type="protein sequence ID" value="CCW35409.1"/>
    <property type="molecule type" value="Genomic_DNA"/>
</dbReference>
<dbReference type="GO" id="GO:0016054">
    <property type="term" value="P:organic acid catabolic process"/>
    <property type="evidence" value="ECO:0007669"/>
    <property type="project" value="UniProtKB-ARBA"/>
</dbReference>
<dbReference type="HOGENOM" id="CLU_035117_0_1_0"/>
<dbReference type="InterPro" id="IPR029154">
    <property type="entry name" value="HIBADH-like_NADP-bd"/>
</dbReference>
<dbReference type="InterPro" id="IPR015815">
    <property type="entry name" value="HIBADH-related"/>
</dbReference>
<sequence>METIGFIGLGRMGAAMATNLLKAGYRLRVYNRTPQKVEPLVAQGAIAAAHPFEVAEPGGIVITMLTNDAALDEIVFGAEGLQDRLGENGVHLSMSTISPQTSRRLAEHHRQHGGHYVAAPVFGRPDAAAAAKLWIVLSGPAEAKMRVQPVLRAMGQGLFDFGEDPGAANIVKLAGNMLIGAAIEAMAEAYTLAEKNGISREALHEMISTTLFACPVYQNYGRMIAHQTYEPVGATATLIRKDMELVLQTAWTSLVPMPLADLVHNRLTARIARGRGDADWAELALEVVEGRS</sequence>
<dbReference type="RefSeq" id="WP_016482942.1">
    <property type="nucleotide sequence ID" value="NC_021487.1"/>
</dbReference>
<dbReference type="GO" id="GO:0016491">
    <property type="term" value="F:oxidoreductase activity"/>
    <property type="evidence" value="ECO:0007669"/>
    <property type="project" value="UniProtKB-KW"/>
</dbReference>
<protein>
    <submittedName>
        <fullName evidence="7">3-hydroxyisobutyrate dehydrogenase and related beta-hydroxyacid dehydrogenases</fullName>
    </submittedName>
</protein>
<dbReference type="Gene3D" id="3.40.50.720">
    <property type="entry name" value="NAD(P)-binding Rossmann-like Domain"/>
    <property type="match status" value="1"/>
</dbReference>
<dbReference type="Gene3D" id="1.10.1040.10">
    <property type="entry name" value="N-(1-d-carboxylethyl)-l-norvaline Dehydrogenase, domain 2"/>
    <property type="match status" value="1"/>
</dbReference>
<dbReference type="InterPro" id="IPR051265">
    <property type="entry name" value="HIBADH-related_NP60_sf"/>
</dbReference>
<dbReference type="PROSITE" id="PS00895">
    <property type="entry name" value="3_HYDROXYISOBUT_DH"/>
    <property type="match status" value="1"/>
</dbReference>
<proteinExistence type="inferred from homology"/>
<keyword evidence="3" id="KW-0520">NAD</keyword>
<comment type="similarity">
    <text evidence="1">Belongs to the HIBADH-related family.</text>
</comment>
<evidence type="ECO:0000256" key="4">
    <source>
        <dbReference type="PIRSR" id="PIRSR000103-1"/>
    </source>
</evidence>
<dbReference type="PIRSF" id="PIRSF000103">
    <property type="entry name" value="HIBADH"/>
    <property type="match status" value="1"/>
</dbReference>
<dbReference type="PANTHER" id="PTHR43580:SF2">
    <property type="entry name" value="CYTOKINE-LIKE NUCLEAR FACTOR N-PAC"/>
    <property type="match status" value="1"/>
</dbReference>
<dbReference type="InterPro" id="IPR006115">
    <property type="entry name" value="6PGDH_NADP-bd"/>
</dbReference>
<dbReference type="OrthoDB" id="9786703at2"/>
<evidence type="ECO:0000256" key="1">
    <source>
        <dbReference type="ARBA" id="ARBA00009080"/>
    </source>
</evidence>
<dbReference type="PANTHER" id="PTHR43580">
    <property type="entry name" value="OXIDOREDUCTASE GLYR1-RELATED"/>
    <property type="match status" value="1"/>
</dbReference>
<dbReference type="InParanoid" id="S0EZ26"/>
<evidence type="ECO:0000256" key="3">
    <source>
        <dbReference type="ARBA" id="ARBA00023027"/>
    </source>
</evidence>
<feature type="domain" description="3-hydroxyisobutyrate dehydrogenase-like NAD-binding" evidence="6">
    <location>
        <begin position="166"/>
        <end position="283"/>
    </location>
</feature>
<dbReference type="Pfam" id="PF03446">
    <property type="entry name" value="NAD_binding_2"/>
    <property type="match status" value="1"/>
</dbReference>
<dbReference type="STRING" id="454171.CP488_02503"/>
<dbReference type="GO" id="GO:0051287">
    <property type="term" value="F:NAD binding"/>
    <property type="evidence" value="ECO:0007669"/>
    <property type="project" value="InterPro"/>
</dbReference>
<dbReference type="Pfam" id="PF14833">
    <property type="entry name" value="NAD_binding_11"/>
    <property type="match status" value="1"/>
</dbReference>
<feature type="domain" description="6-phosphogluconate dehydrogenase NADP-binding" evidence="5">
    <location>
        <begin position="3"/>
        <end position="159"/>
    </location>
</feature>
<gene>
    <name evidence="7" type="ORF">CCALI_01593</name>
</gene>
<evidence type="ECO:0000313" key="8">
    <source>
        <dbReference type="Proteomes" id="UP000014227"/>
    </source>
</evidence>
<dbReference type="InterPro" id="IPR013328">
    <property type="entry name" value="6PGD_dom2"/>
</dbReference>
<dbReference type="InterPro" id="IPR036291">
    <property type="entry name" value="NAD(P)-bd_dom_sf"/>
</dbReference>
<name>S0EZ26_CHTCT</name>
<evidence type="ECO:0000259" key="5">
    <source>
        <dbReference type="Pfam" id="PF03446"/>
    </source>
</evidence>
<dbReference type="SUPFAM" id="SSF48179">
    <property type="entry name" value="6-phosphogluconate dehydrogenase C-terminal domain-like"/>
    <property type="match status" value="1"/>
</dbReference>
<dbReference type="KEGG" id="ccz:CCALI_01593"/>
<dbReference type="eggNOG" id="COG2084">
    <property type="taxonomic scope" value="Bacteria"/>
</dbReference>
<keyword evidence="2" id="KW-0560">Oxidoreductase</keyword>
<keyword evidence="8" id="KW-1185">Reference proteome</keyword>
<evidence type="ECO:0000259" key="6">
    <source>
        <dbReference type="Pfam" id="PF14833"/>
    </source>
</evidence>
<accession>S0EZ26</accession>
<dbReference type="InterPro" id="IPR008927">
    <property type="entry name" value="6-PGluconate_DH-like_C_sf"/>
</dbReference>
<organism evidence="7 8">
    <name type="scientific">Chthonomonas calidirosea (strain DSM 23976 / ICMP 18418 / T49)</name>
    <dbReference type="NCBI Taxonomy" id="1303518"/>
    <lineage>
        <taxon>Bacteria</taxon>
        <taxon>Bacillati</taxon>
        <taxon>Armatimonadota</taxon>
        <taxon>Chthonomonadia</taxon>
        <taxon>Chthonomonadales</taxon>
        <taxon>Chthonomonadaceae</taxon>
        <taxon>Chthonomonas</taxon>
    </lineage>
</organism>
<reference evidence="8" key="1">
    <citation type="submission" date="2013-03" db="EMBL/GenBank/DDBJ databases">
        <title>Genome sequence of Chthonomonas calidirosea, the first sequenced genome from the Armatimonadetes phylum (formally candidate division OP10).</title>
        <authorList>
            <person name="Lee K.C.Y."/>
            <person name="Morgan X.C."/>
            <person name="Dunfield P.F."/>
            <person name="Tamas I."/>
            <person name="Houghton K.M."/>
            <person name="Vyssotski M."/>
            <person name="Ryan J.L.J."/>
            <person name="Lagutin K."/>
            <person name="McDonald I.R."/>
            <person name="Stott M.B."/>
        </authorList>
    </citation>
    <scope>NUCLEOTIDE SEQUENCE [LARGE SCALE GENOMIC DNA]</scope>
    <source>
        <strain evidence="8">DSM 23976 / ICMP 18418 / T49</strain>
    </source>
</reference>
<dbReference type="PATRIC" id="fig|1303518.3.peg.1633"/>
<dbReference type="GO" id="GO:0050661">
    <property type="term" value="F:NADP binding"/>
    <property type="evidence" value="ECO:0007669"/>
    <property type="project" value="InterPro"/>
</dbReference>
<evidence type="ECO:0000313" key="7">
    <source>
        <dbReference type="EMBL" id="CCW35409.1"/>
    </source>
</evidence>
<dbReference type="AlphaFoldDB" id="S0EZ26"/>
<dbReference type="InterPro" id="IPR002204">
    <property type="entry name" value="3-OH-isobutyrate_DH-rel_CS"/>
</dbReference>
<dbReference type="Proteomes" id="UP000014227">
    <property type="component" value="Chromosome I"/>
</dbReference>
<evidence type="ECO:0000256" key="2">
    <source>
        <dbReference type="ARBA" id="ARBA00023002"/>
    </source>
</evidence>
<dbReference type="SUPFAM" id="SSF51735">
    <property type="entry name" value="NAD(P)-binding Rossmann-fold domains"/>
    <property type="match status" value="1"/>
</dbReference>
<dbReference type="FunCoup" id="S0EZ26">
    <property type="interactions" value="253"/>
</dbReference>
<feature type="active site" evidence="4">
    <location>
        <position position="172"/>
    </location>
</feature>